<reference evidence="2 3" key="1">
    <citation type="submission" date="2021-03" db="EMBL/GenBank/DDBJ databases">
        <title>Genomic Encyclopedia of Type Strains, Phase IV (KMG-IV): sequencing the most valuable type-strain genomes for metagenomic binning, comparative biology and taxonomic classification.</title>
        <authorList>
            <person name="Goeker M."/>
        </authorList>
    </citation>
    <scope>NUCLEOTIDE SEQUENCE [LARGE SCALE GENOMIC DNA]</scope>
    <source>
        <strain evidence="2 3">DSM 26048</strain>
    </source>
</reference>
<dbReference type="EMBL" id="JAGGLB010000025">
    <property type="protein sequence ID" value="MBP1994413.1"/>
    <property type="molecule type" value="Genomic_DNA"/>
</dbReference>
<protein>
    <submittedName>
        <fullName evidence="2">Iron complex transport system substrate-binding protein</fullName>
    </submittedName>
</protein>
<keyword evidence="3" id="KW-1185">Reference proteome</keyword>
<sequence>MESLDAVKNNSVFQLDPDLFWGNDPISIKLQMKELVRMIKEWAAS</sequence>
<dbReference type="Gene3D" id="3.40.50.1980">
    <property type="entry name" value="Nitrogenase molybdenum iron protein domain"/>
    <property type="match status" value="1"/>
</dbReference>
<dbReference type="Proteomes" id="UP001519287">
    <property type="component" value="Unassembled WGS sequence"/>
</dbReference>
<feature type="domain" description="Fe/B12 periplasmic-binding" evidence="1">
    <location>
        <begin position="1"/>
        <end position="43"/>
    </location>
</feature>
<organism evidence="2 3">
    <name type="scientific">Paenibacillus eucommiae</name>
    <dbReference type="NCBI Taxonomy" id="1355755"/>
    <lineage>
        <taxon>Bacteria</taxon>
        <taxon>Bacillati</taxon>
        <taxon>Bacillota</taxon>
        <taxon>Bacilli</taxon>
        <taxon>Bacillales</taxon>
        <taxon>Paenibacillaceae</taxon>
        <taxon>Paenibacillus</taxon>
    </lineage>
</organism>
<dbReference type="RefSeq" id="WP_209976247.1">
    <property type="nucleotide sequence ID" value="NZ_JAGGLB010000025.1"/>
</dbReference>
<dbReference type="InterPro" id="IPR002491">
    <property type="entry name" value="ABC_transptr_periplasmic_BD"/>
</dbReference>
<proteinExistence type="predicted"/>
<dbReference type="PROSITE" id="PS50983">
    <property type="entry name" value="FE_B12_PBP"/>
    <property type="match status" value="1"/>
</dbReference>
<accession>A0ABS4J3M5</accession>
<evidence type="ECO:0000259" key="1">
    <source>
        <dbReference type="PROSITE" id="PS50983"/>
    </source>
</evidence>
<evidence type="ECO:0000313" key="2">
    <source>
        <dbReference type="EMBL" id="MBP1994413.1"/>
    </source>
</evidence>
<evidence type="ECO:0000313" key="3">
    <source>
        <dbReference type="Proteomes" id="UP001519287"/>
    </source>
</evidence>
<comment type="caution">
    <text evidence="2">The sequence shown here is derived from an EMBL/GenBank/DDBJ whole genome shotgun (WGS) entry which is preliminary data.</text>
</comment>
<name>A0ABS4J3M5_9BACL</name>
<gene>
    <name evidence="2" type="ORF">J2Z66_006049</name>
</gene>